<proteinExistence type="predicted"/>
<dbReference type="SMART" id="SM00448">
    <property type="entry name" value="REC"/>
    <property type="match status" value="1"/>
</dbReference>
<reference evidence="12" key="2">
    <citation type="journal article" date="2013" name="Mar. Genomics">
        <title>Expression of sulfatases in Rhodopirellula baltica and the diversity of sulfatases in the genus Rhodopirellula.</title>
        <authorList>
            <person name="Wegner C.E."/>
            <person name="Richter-Heitmann T."/>
            <person name="Klindworth A."/>
            <person name="Klockow C."/>
            <person name="Richter M."/>
            <person name="Achstetter T."/>
            <person name="Glockner F.O."/>
            <person name="Harder J."/>
        </authorList>
    </citation>
    <scope>NUCLEOTIDE SEQUENCE [LARGE SCALE GENOMIC DNA]</scope>
    <source>
        <strain evidence="12">SH28</strain>
    </source>
</reference>
<evidence type="ECO:0000256" key="8">
    <source>
        <dbReference type="PROSITE-ProRule" id="PRU00169"/>
    </source>
</evidence>
<evidence type="ECO:0000256" key="2">
    <source>
        <dbReference type="ARBA" id="ARBA00012438"/>
    </source>
</evidence>
<keyword evidence="6" id="KW-0902">Two-component regulatory system</keyword>
<dbReference type="InterPro" id="IPR001789">
    <property type="entry name" value="Sig_transdc_resp-reg_receiver"/>
</dbReference>
<protein>
    <recommendedName>
        <fullName evidence="2">histidine kinase</fullName>
        <ecNumber evidence="2">2.7.13.3</ecNumber>
    </recommendedName>
</protein>
<dbReference type="PATRIC" id="fig|993517.3.peg.4273"/>
<evidence type="ECO:0000256" key="6">
    <source>
        <dbReference type="ARBA" id="ARBA00023012"/>
    </source>
</evidence>
<dbReference type="InterPro" id="IPR011006">
    <property type="entry name" value="CheY-like_superfamily"/>
</dbReference>
<dbReference type="SUPFAM" id="SSF55874">
    <property type="entry name" value="ATPase domain of HSP90 chaperone/DNA topoisomerase II/histidine kinase"/>
    <property type="match status" value="1"/>
</dbReference>
<dbReference type="Proteomes" id="UP000007993">
    <property type="component" value="Unassembled WGS sequence"/>
</dbReference>
<dbReference type="PANTHER" id="PTHR43547">
    <property type="entry name" value="TWO-COMPONENT HISTIDINE KINASE"/>
    <property type="match status" value="1"/>
</dbReference>
<gene>
    <name evidence="12" type="ORF">RBSH_03934</name>
</gene>
<dbReference type="Pfam" id="PF00072">
    <property type="entry name" value="Response_reg"/>
    <property type="match status" value="1"/>
</dbReference>
<keyword evidence="4" id="KW-0808">Transferase</keyword>
<dbReference type="CDD" id="cd00082">
    <property type="entry name" value="HisKA"/>
    <property type="match status" value="1"/>
</dbReference>
<feature type="domain" description="PAS" evidence="11">
    <location>
        <begin position="202"/>
        <end position="246"/>
    </location>
</feature>
<dbReference type="EMBL" id="AMCW01000113">
    <property type="protein sequence ID" value="EKK00736.1"/>
    <property type="molecule type" value="Genomic_DNA"/>
</dbReference>
<dbReference type="SMART" id="SM00065">
    <property type="entry name" value="GAF"/>
    <property type="match status" value="1"/>
</dbReference>
<dbReference type="AlphaFoldDB" id="K5E4Q5"/>
<comment type="caution">
    <text evidence="12">The sequence shown here is derived from an EMBL/GenBank/DDBJ whole genome shotgun (WGS) entry which is preliminary data.</text>
</comment>
<dbReference type="Gene3D" id="3.30.450.20">
    <property type="entry name" value="PAS domain"/>
    <property type="match status" value="1"/>
</dbReference>
<dbReference type="SUPFAM" id="SSF55785">
    <property type="entry name" value="PYP-like sensor domain (PAS domain)"/>
    <property type="match status" value="1"/>
</dbReference>
<dbReference type="SUPFAM" id="SSF47384">
    <property type="entry name" value="Homodimeric domain of signal transducing histidine kinase"/>
    <property type="match status" value="1"/>
</dbReference>
<dbReference type="InterPro" id="IPR000014">
    <property type="entry name" value="PAS"/>
</dbReference>
<dbReference type="PROSITE" id="PS50109">
    <property type="entry name" value="HIS_KIN"/>
    <property type="match status" value="1"/>
</dbReference>
<dbReference type="EC" id="2.7.13.3" evidence="2"/>
<keyword evidence="7" id="KW-0472">Membrane</keyword>
<dbReference type="InterPro" id="IPR036890">
    <property type="entry name" value="HATPase_C_sf"/>
</dbReference>
<dbReference type="InterPro" id="IPR036097">
    <property type="entry name" value="HisK_dim/P_sf"/>
</dbReference>
<dbReference type="Gene3D" id="3.30.565.10">
    <property type="entry name" value="Histidine kinase-like ATPase, C-terminal domain"/>
    <property type="match status" value="1"/>
</dbReference>
<accession>K5E4Q5</accession>
<evidence type="ECO:0000259" key="9">
    <source>
        <dbReference type="PROSITE" id="PS50109"/>
    </source>
</evidence>
<dbReference type="CDD" id="cd00130">
    <property type="entry name" value="PAS"/>
    <property type="match status" value="1"/>
</dbReference>
<evidence type="ECO:0000256" key="5">
    <source>
        <dbReference type="ARBA" id="ARBA00022777"/>
    </source>
</evidence>
<dbReference type="NCBIfam" id="TIGR00229">
    <property type="entry name" value="sensory_box"/>
    <property type="match status" value="1"/>
</dbReference>
<name>K5E4Q5_RHOBT</name>
<keyword evidence="5" id="KW-0418">Kinase</keyword>
<evidence type="ECO:0000313" key="12">
    <source>
        <dbReference type="EMBL" id="EKK00736.1"/>
    </source>
</evidence>
<feature type="domain" description="Response regulatory" evidence="10">
    <location>
        <begin position="596"/>
        <end position="712"/>
    </location>
</feature>
<evidence type="ECO:0000256" key="4">
    <source>
        <dbReference type="ARBA" id="ARBA00022679"/>
    </source>
</evidence>
<dbReference type="InterPro" id="IPR005467">
    <property type="entry name" value="His_kinase_dom"/>
</dbReference>
<evidence type="ECO:0000256" key="7">
    <source>
        <dbReference type="ARBA" id="ARBA00023136"/>
    </source>
</evidence>
<dbReference type="SMART" id="SM00388">
    <property type="entry name" value="HisKA"/>
    <property type="match status" value="1"/>
</dbReference>
<dbReference type="GO" id="GO:0006355">
    <property type="term" value="P:regulation of DNA-templated transcription"/>
    <property type="evidence" value="ECO:0007669"/>
    <property type="project" value="InterPro"/>
</dbReference>
<dbReference type="FunFam" id="1.10.287.130:FF:000001">
    <property type="entry name" value="Two-component sensor histidine kinase"/>
    <property type="match status" value="1"/>
</dbReference>
<dbReference type="InterPro" id="IPR003661">
    <property type="entry name" value="HisK_dim/P_dom"/>
</dbReference>
<dbReference type="InterPro" id="IPR029016">
    <property type="entry name" value="GAF-like_dom_sf"/>
</dbReference>
<keyword evidence="3 8" id="KW-0597">Phosphoprotein</keyword>
<dbReference type="SMART" id="SM00091">
    <property type="entry name" value="PAS"/>
    <property type="match status" value="1"/>
</dbReference>
<comment type="catalytic activity">
    <reaction evidence="1">
        <text>ATP + protein L-histidine = ADP + protein N-phospho-L-histidine.</text>
        <dbReference type="EC" id="2.7.13.3"/>
    </reaction>
</comment>
<reference evidence="12" key="1">
    <citation type="submission" date="2012-08" db="EMBL/GenBank/DDBJ databases">
        <title>Permanent draft genomes of three Rhodopirellula baltica strains WH47, SWK14 and SH28.</title>
        <authorList>
            <person name="Richter M."/>
            <person name="Richter-Heitmann T."/>
            <person name="Frank C."/>
            <person name="Harder J."/>
            <person name="Glockner F.O."/>
        </authorList>
    </citation>
    <scope>NUCLEOTIDE SEQUENCE</scope>
    <source>
        <strain evidence="12">SH28</strain>
    </source>
</reference>
<evidence type="ECO:0000256" key="3">
    <source>
        <dbReference type="ARBA" id="ARBA00022553"/>
    </source>
</evidence>
<dbReference type="PROSITE" id="PS50110">
    <property type="entry name" value="RESPONSE_REGULATORY"/>
    <property type="match status" value="1"/>
</dbReference>
<dbReference type="PRINTS" id="PR00344">
    <property type="entry name" value="BCTRLSENSOR"/>
</dbReference>
<dbReference type="PANTHER" id="PTHR43547:SF2">
    <property type="entry name" value="HYBRID SIGNAL TRANSDUCTION HISTIDINE KINASE C"/>
    <property type="match status" value="1"/>
</dbReference>
<dbReference type="SMART" id="SM00387">
    <property type="entry name" value="HATPase_c"/>
    <property type="match status" value="1"/>
</dbReference>
<evidence type="ECO:0000256" key="1">
    <source>
        <dbReference type="ARBA" id="ARBA00000085"/>
    </source>
</evidence>
<dbReference type="Gene3D" id="3.40.50.2300">
    <property type="match status" value="1"/>
</dbReference>
<dbReference type="InterPro" id="IPR035965">
    <property type="entry name" value="PAS-like_dom_sf"/>
</dbReference>
<dbReference type="CDD" id="cd00075">
    <property type="entry name" value="HATPase"/>
    <property type="match status" value="1"/>
</dbReference>
<dbReference type="SUPFAM" id="SSF55781">
    <property type="entry name" value="GAF domain-like"/>
    <property type="match status" value="1"/>
</dbReference>
<dbReference type="InterPro" id="IPR003594">
    <property type="entry name" value="HATPase_dom"/>
</dbReference>
<dbReference type="Gene3D" id="1.10.287.130">
    <property type="match status" value="1"/>
</dbReference>
<dbReference type="Pfam" id="PF01590">
    <property type="entry name" value="GAF"/>
    <property type="match status" value="1"/>
</dbReference>
<dbReference type="RefSeq" id="WP_007333517.1">
    <property type="nucleotide sequence ID" value="NZ_AMCW01000113.1"/>
</dbReference>
<dbReference type="PROSITE" id="PS50112">
    <property type="entry name" value="PAS"/>
    <property type="match status" value="1"/>
</dbReference>
<dbReference type="SUPFAM" id="SSF52172">
    <property type="entry name" value="CheY-like"/>
    <property type="match status" value="1"/>
</dbReference>
<dbReference type="GO" id="GO:0000155">
    <property type="term" value="F:phosphorelay sensor kinase activity"/>
    <property type="evidence" value="ECO:0007669"/>
    <property type="project" value="InterPro"/>
</dbReference>
<dbReference type="Pfam" id="PF00989">
    <property type="entry name" value="PAS"/>
    <property type="match status" value="1"/>
</dbReference>
<feature type="modified residue" description="4-aspartylphosphate" evidence="8">
    <location>
        <position position="645"/>
    </location>
</feature>
<dbReference type="Gene3D" id="3.30.450.40">
    <property type="match status" value="1"/>
</dbReference>
<dbReference type="CDD" id="cd17580">
    <property type="entry name" value="REC_2_DhkD-like"/>
    <property type="match status" value="1"/>
</dbReference>
<dbReference type="Pfam" id="PF00512">
    <property type="entry name" value="HisKA"/>
    <property type="match status" value="1"/>
</dbReference>
<dbReference type="InterPro" id="IPR013767">
    <property type="entry name" value="PAS_fold"/>
</dbReference>
<organism evidence="12">
    <name type="scientific">Rhodopirellula baltica SH28</name>
    <dbReference type="NCBI Taxonomy" id="993517"/>
    <lineage>
        <taxon>Bacteria</taxon>
        <taxon>Pseudomonadati</taxon>
        <taxon>Planctomycetota</taxon>
        <taxon>Planctomycetia</taxon>
        <taxon>Pirellulales</taxon>
        <taxon>Pirellulaceae</taxon>
        <taxon>Rhodopirellula</taxon>
    </lineage>
</organism>
<sequence length="718" mass="80615">MRYEFGGRFLEPSPFFCQTRLRIPTKASMNRSADPITDPLRLKALRSLSLVDSPAEESFDRITRLAARLLKCPASVVTLIEEDRQFFKSCVGLPEPLATLRGSPLSHSFCKLTVRAGERFLIEDARVDPRVVAHPAIEEYGIVSYAGFPIRTRSGEVLGTLCVVDVVPREWTEDELETLRELSASVESEIELIAAAERERDHARMFQTMIQASPLSVIVMDYDGRVELWNEASEIIFGWTSAEVLGYPLPIIPDHKLDECQRIRDAVGDGSVFRCVDTYRAKGEDANGERRTVHVNVSAVSLHRYDGHSDRILLIIDDVTQSHADTLERERLFRELQKEKALLSEMDERKNRFLALLAHELRNPLTPIGNAVDLLRFAAKDPNQVNEISTVLESQVHQLVRLIDDLMDVSRITRGRIDLQRETVSIHDIVANSCRAVESLCSEMGHELIRRTDPEQSLHVHGDYVRLTQVVTNLLNNACKYTPPSGRIEISCGQVDGQVEIAVKDNGVGIPPEHRKGIFEMFTQLDETLKDSRGGLGIGLTLVKQLVELHGGKVSLVDSDDTSTGSEFRIHLPCLDAKPNEPKTIVEEDRPTRCFRVLVVDDVPAIAKMFTMLVGAMGHEVHSAPSAPEGIELARELRPDIVFSDICMPDMDGYELARQFRSLSELDSSMLIAMTGNGQPEDIRMAMEAGFDRHVTKPASVQRLREIFQELEARREMK</sequence>
<dbReference type="FunFam" id="3.30.565.10:FF:000006">
    <property type="entry name" value="Sensor histidine kinase WalK"/>
    <property type="match status" value="1"/>
</dbReference>
<evidence type="ECO:0000259" key="10">
    <source>
        <dbReference type="PROSITE" id="PS50110"/>
    </source>
</evidence>
<dbReference type="Pfam" id="PF02518">
    <property type="entry name" value="HATPase_c"/>
    <property type="match status" value="1"/>
</dbReference>
<dbReference type="InterPro" id="IPR003018">
    <property type="entry name" value="GAF"/>
</dbReference>
<feature type="domain" description="Histidine kinase" evidence="9">
    <location>
        <begin position="356"/>
        <end position="576"/>
    </location>
</feature>
<evidence type="ECO:0000259" key="11">
    <source>
        <dbReference type="PROSITE" id="PS50112"/>
    </source>
</evidence>
<dbReference type="InterPro" id="IPR004358">
    <property type="entry name" value="Sig_transdc_His_kin-like_C"/>
</dbReference>